<evidence type="ECO:0000256" key="2">
    <source>
        <dbReference type="ARBA" id="ARBA00022679"/>
    </source>
</evidence>
<dbReference type="InterPro" id="IPR038286">
    <property type="entry name" value="IPK_sf"/>
</dbReference>
<dbReference type="GO" id="GO:0005737">
    <property type="term" value="C:cytoplasm"/>
    <property type="evidence" value="ECO:0007669"/>
    <property type="project" value="TreeGrafter"/>
</dbReference>
<dbReference type="SUPFAM" id="SSF56104">
    <property type="entry name" value="SAICAR synthase-like"/>
    <property type="match status" value="1"/>
</dbReference>
<proteinExistence type="inferred from homology"/>
<comment type="similarity">
    <text evidence="1 4">Belongs to the inositol phosphokinase (IPK) family.</text>
</comment>
<accession>A0AA85JRC6</accession>
<dbReference type="PANTHER" id="PTHR12400">
    <property type="entry name" value="INOSITOL POLYPHOSPHATE KINASE"/>
    <property type="match status" value="1"/>
</dbReference>
<evidence type="ECO:0000256" key="3">
    <source>
        <dbReference type="ARBA" id="ARBA00022777"/>
    </source>
</evidence>
<dbReference type="EC" id="2.7.-.-" evidence="4"/>
<name>A0AA85JRC6_TRIRE</name>
<sequence>MGLNASSTTESTEMVKLGKKSWRRYLLKPLSKPLDARAKQNVSWVQLSGHEGSLISNGKGSVLKRYCQCEAQCLLQLQLDVLRSFVPQYQGEKLLNGERYLKMQDLLYNFKSPSVMDCKIGQRTYLESEVSVDGTNVRKDLYLKMISTSPSAPTDKEHQDKGVSKIRYLQWRDSISSTAEFGFRIEAIKTHGECTRRNFQHTRTWDELTTYFKFFIKSRKTIARIYLTQLLKLRSALEVSEFFARHEFIGSSLLFVHDESGYANVWLIDFAKIFSLCDSQIRLNHRSAWHFGNHEDGCCNHIFENIPKMNKS</sequence>
<keyword evidence="3 4" id="KW-0418">Kinase</keyword>
<keyword evidence="5" id="KW-1185">Reference proteome</keyword>
<protein>
    <recommendedName>
        <fullName evidence="4">Kinase</fullName>
        <ecNumber evidence="4">2.7.-.-</ecNumber>
    </recommendedName>
</protein>
<evidence type="ECO:0000313" key="5">
    <source>
        <dbReference type="Proteomes" id="UP000050795"/>
    </source>
</evidence>
<reference evidence="5" key="1">
    <citation type="submission" date="2022-06" db="EMBL/GenBank/DDBJ databases">
        <authorList>
            <person name="Berger JAMES D."/>
            <person name="Berger JAMES D."/>
        </authorList>
    </citation>
    <scope>NUCLEOTIDE SEQUENCE [LARGE SCALE GENOMIC DNA]</scope>
</reference>
<dbReference type="Pfam" id="PF03770">
    <property type="entry name" value="IPK"/>
    <property type="match status" value="1"/>
</dbReference>
<dbReference type="InterPro" id="IPR005522">
    <property type="entry name" value="IPK"/>
</dbReference>
<evidence type="ECO:0000256" key="1">
    <source>
        <dbReference type="ARBA" id="ARBA00007374"/>
    </source>
</evidence>
<organism evidence="5 6">
    <name type="scientific">Trichobilharzia regenti</name>
    <name type="common">Nasal bird schistosome</name>
    <dbReference type="NCBI Taxonomy" id="157069"/>
    <lineage>
        <taxon>Eukaryota</taxon>
        <taxon>Metazoa</taxon>
        <taxon>Spiralia</taxon>
        <taxon>Lophotrochozoa</taxon>
        <taxon>Platyhelminthes</taxon>
        <taxon>Trematoda</taxon>
        <taxon>Digenea</taxon>
        <taxon>Strigeidida</taxon>
        <taxon>Schistosomatoidea</taxon>
        <taxon>Schistosomatidae</taxon>
        <taxon>Trichobilharzia</taxon>
    </lineage>
</organism>
<dbReference type="WBParaSite" id="TREG1_46680.1">
    <property type="protein sequence ID" value="TREG1_46680.1"/>
    <property type="gene ID" value="TREG1_46680"/>
</dbReference>
<dbReference type="GO" id="GO:0032958">
    <property type="term" value="P:inositol phosphate biosynthetic process"/>
    <property type="evidence" value="ECO:0007669"/>
    <property type="project" value="InterPro"/>
</dbReference>
<dbReference type="Gene3D" id="3.30.470.160">
    <property type="entry name" value="Inositol polyphosphate kinase"/>
    <property type="match status" value="1"/>
</dbReference>
<dbReference type="PANTHER" id="PTHR12400:SF106">
    <property type="entry name" value="INOSITOL-TRISPHOSPHATE 3-KINASE C"/>
    <property type="match status" value="1"/>
</dbReference>
<dbReference type="Proteomes" id="UP000050795">
    <property type="component" value="Unassembled WGS sequence"/>
</dbReference>
<dbReference type="AlphaFoldDB" id="A0AA85JRC6"/>
<dbReference type="GO" id="GO:0046854">
    <property type="term" value="P:phosphatidylinositol phosphate biosynthetic process"/>
    <property type="evidence" value="ECO:0007669"/>
    <property type="project" value="TreeGrafter"/>
</dbReference>
<reference evidence="6" key="2">
    <citation type="submission" date="2023-11" db="UniProtKB">
        <authorList>
            <consortium name="WormBaseParasite"/>
        </authorList>
    </citation>
    <scope>IDENTIFICATION</scope>
</reference>
<evidence type="ECO:0000313" key="6">
    <source>
        <dbReference type="WBParaSite" id="TREG1_46680.1"/>
    </source>
</evidence>
<dbReference type="GO" id="GO:0000828">
    <property type="term" value="F:inositol hexakisphosphate kinase activity"/>
    <property type="evidence" value="ECO:0007669"/>
    <property type="project" value="TreeGrafter"/>
</dbReference>
<dbReference type="GO" id="GO:0005634">
    <property type="term" value="C:nucleus"/>
    <property type="evidence" value="ECO:0007669"/>
    <property type="project" value="TreeGrafter"/>
</dbReference>
<keyword evidence="2 4" id="KW-0808">Transferase</keyword>
<evidence type="ECO:0000256" key="4">
    <source>
        <dbReference type="RuleBase" id="RU363090"/>
    </source>
</evidence>